<dbReference type="EMBL" id="JAVDQT010000004">
    <property type="protein sequence ID" value="MDR6433097.1"/>
    <property type="molecule type" value="Genomic_DNA"/>
</dbReference>
<feature type="domain" description="Peptidase M24" evidence="1">
    <location>
        <begin position="190"/>
        <end position="392"/>
    </location>
</feature>
<evidence type="ECO:0000313" key="3">
    <source>
        <dbReference type="EMBL" id="MDR6433097.1"/>
    </source>
</evidence>
<dbReference type="Gene3D" id="3.40.350.10">
    <property type="entry name" value="Creatinase/prolidase N-terminal domain"/>
    <property type="match status" value="1"/>
</dbReference>
<evidence type="ECO:0000313" key="4">
    <source>
        <dbReference type="Proteomes" id="UP001184614"/>
    </source>
</evidence>
<evidence type="ECO:0000259" key="1">
    <source>
        <dbReference type="Pfam" id="PF00557"/>
    </source>
</evidence>
<organism evidence="3 4">
    <name type="scientific">Brucella pseudogrignonensis</name>
    <dbReference type="NCBI Taxonomy" id="419475"/>
    <lineage>
        <taxon>Bacteria</taxon>
        <taxon>Pseudomonadati</taxon>
        <taxon>Pseudomonadota</taxon>
        <taxon>Alphaproteobacteria</taxon>
        <taxon>Hyphomicrobiales</taxon>
        <taxon>Brucellaceae</taxon>
        <taxon>Brucella/Ochrobactrum group</taxon>
        <taxon>Brucella</taxon>
    </lineage>
</organism>
<dbReference type="InterPro" id="IPR000994">
    <property type="entry name" value="Pept_M24"/>
</dbReference>
<comment type="caution">
    <text evidence="3">The sequence shown here is derived from an EMBL/GenBank/DDBJ whole genome shotgun (WGS) entry which is preliminary data.</text>
</comment>
<sequence>MMSQIDRARAQSLLETEGLDALALFQPENFRYATGAVAGVATMWGRAGSAIALVPAHEKAKLAAVISDHAYAGAAHLSDTIDFRTHRIWIDMVSVRNAKSVEDINAAYKRESNVGPRAETFDRDAAFRLLGDLLAERGLSKAKIGVDLEFMPAADFVALKKALPLVDWQDASILVKRLRLIKNAREIGYLHNAARYAESGLENMLKTARRGLSITALSASWLEGATQAASANGQGLSGHWAYISTGPDLQDMKAELKNGDLVKADVGTLINGYSSDGARTYVCGTPDPLTLEIYKALQESFAVGEALLKPGTRFCDIHVAMLGTMRKRGFSEYYRGHFGHSVGAAVGIEEWPFISASNEMLIEPNMVLALETPFYANGLGALMIEEQFLITENGAESMNKLSRELVQIG</sequence>
<keyword evidence="3" id="KW-0645">Protease</keyword>
<name>A0ABU1MAN6_9HYPH</name>
<dbReference type="Pfam" id="PF01321">
    <property type="entry name" value="Creatinase_N"/>
    <property type="match status" value="1"/>
</dbReference>
<dbReference type="CDD" id="cd01066">
    <property type="entry name" value="APP_MetAP"/>
    <property type="match status" value="1"/>
</dbReference>
<gene>
    <name evidence="3" type="ORF">J2782_002843</name>
</gene>
<dbReference type="InterPro" id="IPR036005">
    <property type="entry name" value="Creatinase/aminopeptidase-like"/>
</dbReference>
<evidence type="ECO:0000259" key="2">
    <source>
        <dbReference type="Pfam" id="PF01321"/>
    </source>
</evidence>
<dbReference type="SUPFAM" id="SSF55920">
    <property type="entry name" value="Creatinase/aminopeptidase"/>
    <property type="match status" value="1"/>
</dbReference>
<dbReference type="PRINTS" id="PR00599">
    <property type="entry name" value="MAPEPTIDASE"/>
</dbReference>
<dbReference type="InterPro" id="IPR001714">
    <property type="entry name" value="Pept_M24_MAP"/>
</dbReference>
<dbReference type="PANTHER" id="PTHR46112:SF2">
    <property type="entry name" value="XAA-PRO AMINOPEPTIDASE P-RELATED"/>
    <property type="match status" value="1"/>
</dbReference>
<dbReference type="InterPro" id="IPR029149">
    <property type="entry name" value="Creatin/AminoP/Spt16_N"/>
</dbReference>
<reference evidence="3 4" key="1">
    <citation type="submission" date="2023-07" db="EMBL/GenBank/DDBJ databases">
        <title>Sorghum-associated microbial communities from plants grown in Nebraska, USA.</title>
        <authorList>
            <person name="Schachtman D."/>
        </authorList>
    </citation>
    <scope>NUCLEOTIDE SEQUENCE [LARGE SCALE GENOMIC DNA]</scope>
    <source>
        <strain evidence="3 4">DS1730</strain>
    </source>
</reference>
<feature type="domain" description="Creatinase N-terminal" evidence="2">
    <location>
        <begin position="8"/>
        <end position="181"/>
    </location>
</feature>
<dbReference type="PANTHER" id="PTHR46112">
    <property type="entry name" value="AMINOPEPTIDASE"/>
    <property type="match status" value="1"/>
</dbReference>
<dbReference type="Gene3D" id="3.90.230.10">
    <property type="entry name" value="Creatinase/methionine aminopeptidase superfamily"/>
    <property type="match status" value="1"/>
</dbReference>
<dbReference type="GO" id="GO:0004177">
    <property type="term" value="F:aminopeptidase activity"/>
    <property type="evidence" value="ECO:0007669"/>
    <property type="project" value="UniProtKB-KW"/>
</dbReference>
<proteinExistence type="predicted"/>
<dbReference type="InterPro" id="IPR050659">
    <property type="entry name" value="Peptidase_M24B"/>
</dbReference>
<keyword evidence="3" id="KW-0378">Hydrolase</keyword>
<accession>A0ABU1MAN6</accession>
<keyword evidence="4" id="KW-1185">Reference proteome</keyword>
<dbReference type="Proteomes" id="UP001184614">
    <property type="component" value="Unassembled WGS sequence"/>
</dbReference>
<dbReference type="InterPro" id="IPR000587">
    <property type="entry name" value="Creatinase_N"/>
</dbReference>
<dbReference type="SUPFAM" id="SSF53092">
    <property type="entry name" value="Creatinase/prolidase N-terminal domain"/>
    <property type="match status" value="1"/>
</dbReference>
<protein>
    <submittedName>
        <fullName evidence="3">Xaa-Pro aminopeptidase</fullName>
    </submittedName>
</protein>
<keyword evidence="3" id="KW-0031">Aminopeptidase</keyword>
<dbReference type="Pfam" id="PF00557">
    <property type="entry name" value="Peptidase_M24"/>
    <property type="match status" value="1"/>
</dbReference>